<dbReference type="InterPro" id="IPR011004">
    <property type="entry name" value="Trimer_LpxA-like_sf"/>
</dbReference>
<dbReference type="SUPFAM" id="SSF51161">
    <property type="entry name" value="Trimeric LpxA-like enzymes"/>
    <property type="match status" value="1"/>
</dbReference>
<organism evidence="1">
    <name type="scientific">Guillardia theta (strain CCMP2712)</name>
    <name type="common">Cryptophyte</name>
    <dbReference type="NCBI Taxonomy" id="905079"/>
    <lineage>
        <taxon>Eukaryota</taxon>
        <taxon>Cryptophyceae</taxon>
        <taxon>Pyrenomonadales</taxon>
        <taxon>Geminigeraceae</taxon>
        <taxon>Guillardia</taxon>
    </lineage>
</organism>
<dbReference type="KEGG" id="gtt:GUITHDRAFT_155008"/>
<dbReference type="InterPro" id="IPR001451">
    <property type="entry name" value="Hexapep"/>
</dbReference>
<dbReference type="EnsemblProtists" id="EKX37320">
    <property type="protein sequence ID" value="EKX37320"/>
    <property type="gene ID" value="GUITHDRAFT_155008"/>
</dbReference>
<dbReference type="AlphaFoldDB" id="L1INE5"/>
<reference evidence="1 3" key="1">
    <citation type="journal article" date="2012" name="Nature">
        <title>Algal genomes reveal evolutionary mosaicism and the fate of nucleomorphs.</title>
        <authorList>
            <consortium name="DOE Joint Genome Institute"/>
            <person name="Curtis B.A."/>
            <person name="Tanifuji G."/>
            <person name="Burki F."/>
            <person name="Gruber A."/>
            <person name="Irimia M."/>
            <person name="Maruyama S."/>
            <person name="Arias M.C."/>
            <person name="Ball S.G."/>
            <person name="Gile G.H."/>
            <person name="Hirakawa Y."/>
            <person name="Hopkins J.F."/>
            <person name="Kuo A."/>
            <person name="Rensing S.A."/>
            <person name="Schmutz J."/>
            <person name="Symeonidi A."/>
            <person name="Elias M."/>
            <person name="Eveleigh R.J."/>
            <person name="Herman E.K."/>
            <person name="Klute M.J."/>
            <person name="Nakayama T."/>
            <person name="Obornik M."/>
            <person name="Reyes-Prieto A."/>
            <person name="Armbrust E.V."/>
            <person name="Aves S.J."/>
            <person name="Beiko R.G."/>
            <person name="Coutinho P."/>
            <person name="Dacks J.B."/>
            <person name="Durnford D.G."/>
            <person name="Fast N.M."/>
            <person name="Green B.R."/>
            <person name="Grisdale C.J."/>
            <person name="Hempel F."/>
            <person name="Henrissat B."/>
            <person name="Hoppner M.P."/>
            <person name="Ishida K."/>
            <person name="Kim E."/>
            <person name="Koreny L."/>
            <person name="Kroth P.G."/>
            <person name="Liu Y."/>
            <person name="Malik S.B."/>
            <person name="Maier U.G."/>
            <person name="McRose D."/>
            <person name="Mock T."/>
            <person name="Neilson J.A."/>
            <person name="Onodera N.T."/>
            <person name="Poole A.M."/>
            <person name="Pritham E.J."/>
            <person name="Richards T.A."/>
            <person name="Rocap G."/>
            <person name="Roy S.W."/>
            <person name="Sarai C."/>
            <person name="Schaack S."/>
            <person name="Shirato S."/>
            <person name="Slamovits C.H."/>
            <person name="Spencer D.F."/>
            <person name="Suzuki S."/>
            <person name="Worden A.Z."/>
            <person name="Zauner S."/>
            <person name="Barry K."/>
            <person name="Bell C."/>
            <person name="Bharti A.K."/>
            <person name="Crow J.A."/>
            <person name="Grimwood J."/>
            <person name="Kramer R."/>
            <person name="Lindquist E."/>
            <person name="Lucas S."/>
            <person name="Salamov A."/>
            <person name="McFadden G.I."/>
            <person name="Lane C.E."/>
            <person name="Keeling P.J."/>
            <person name="Gray M.W."/>
            <person name="Grigoriev I.V."/>
            <person name="Archibald J.M."/>
        </authorList>
    </citation>
    <scope>NUCLEOTIDE SEQUENCE</scope>
    <source>
        <strain evidence="1 3">CCMP2712</strain>
    </source>
</reference>
<protein>
    <recommendedName>
        <fullName evidence="4">Gamma carbonic anhydrase family protein</fullName>
    </recommendedName>
</protein>
<dbReference type="CDD" id="cd04645">
    <property type="entry name" value="LbH_gamma_CA_like"/>
    <property type="match status" value="1"/>
</dbReference>
<gene>
    <name evidence="1" type="ORF">GUITHDRAFT_155008</name>
</gene>
<keyword evidence="3" id="KW-1185">Reference proteome</keyword>
<reference evidence="3" key="2">
    <citation type="submission" date="2012-11" db="EMBL/GenBank/DDBJ databases">
        <authorList>
            <person name="Kuo A."/>
            <person name="Curtis B.A."/>
            <person name="Tanifuji G."/>
            <person name="Burki F."/>
            <person name="Gruber A."/>
            <person name="Irimia M."/>
            <person name="Maruyama S."/>
            <person name="Arias M.C."/>
            <person name="Ball S.G."/>
            <person name="Gile G.H."/>
            <person name="Hirakawa Y."/>
            <person name="Hopkins J.F."/>
            <person name="Rensing S.A."/>
            <person name="Schmutz J."/>
            <person name="Symeonidi A."/>
            <person name="Elias M."/>
            <person name="Eveleigh R.J."/>
            <person name="Herman E.K."/>
            <person name="Klute M.J."/>
            <person name="Nakayama T."/>
            <person name="Obornik M."/>
            <person name="Reyes-Prieto A."/>
            <person name="Armbrust E.V."/>
            <person name="Aves S.J."/>
            <person name="Beiko R.G."/>
            <person name="Coutinho P."/>
            <person name="Dacks J.B."/>
            <person name="Durnford D.G."/>
            <person name="Fast N.M."/>
            <person name="Green B.R."/>
            <person name="Grisdale C."/>
            <person name="Hempe F."/>
            <person name="Henrissat B."/>
            <person name="Hoppner M.P."/>
            <person name="Ishida K.-I."/>
            <person name="Kim E."/>
            <person name="Koreny L."/>
            <person name="Kroth P.G."/>
            <person name="Liu Y."/>
            <person name="Malik S.-B."/>
            <person name="Maier U.G."/>
            <person name="McRose D."/>
            <person name="Mock T."/>
            <person name="Neilson J.A."/>
            <person name="Onodera N.T."/>
            <person name="Poole A.M."/>
            <person name="Pritham E.J."/>
            <person name="Richards T.A."/>
            <person name="Rocap G."/>
            <person name="Roy S.W."/>
            <person name="Sarai C."/>
            <person name="Schaack S."/>
            <person name="Shirato S."/>
            <person name="Slamovits C.H."/>
            <person name="Spencer D.F."/>
            <person name="Suzuki S."/>
            <person name="Worden A.Z."/>
            <person name="Zauner S."/>
            <person name="Barry K."/>
            <person name="Bell C."/>
            <person name="Bharti A.K."/>
            <person name="Crow J.A."/>
            <person name="Grimwood J."/>
            <person name="Kramer R."/>
            <person name="Lindquist E."/>
            <person name="Lucas S."/>
            <person name="Salamov A."/>
            <person name="McFadden G.I."/>
            <person name="Lane C.E."/>
            <person name="Keeling P.J."/>
            <person name="Gray M.W."/>
            <person name="Grigoriev I.V."/>
            <person name="Archibald J.M."/>
        </authorList>
    </citation>
    <scope>NUCLEOTIDE SEQUENCE</scope>
    <source>
        <strain evidence="3">CCMP2712</strain>
    </source>
</reference>
<evidence type="ECO:0000313" key="2">
    <source>
        <dbReference type="EnsemblProtists" id="EKX37320"/>
    </source>
</evidence>
<dbReference type="eggNOG" id="ENOG502QTES">
    <property type="taxonomic scope" value="Eukaryota"/>
</dbReference>
<name>L1INE5_GUITC</name>
<dbReference type="Proteomes" id="UP000011087">
    <property type="component" value="Unassembled WGS sequence"/>
</dbReference>
<dbReference type="Gene3D" id="2.160.10.10">
    <property type="entry name" value="Hexapeptide repeat proteins"/>
    <property type="match status" value="1"/>
</dbReference>
<dbReference type="RefSeq" id="XP_005824300.1">
    <property type="nucleotide sequence ID" value="XM_005824243.1"/>
</dbReference>
<proteinExistence type="predicted"/>
<dbReference type="PANTHER" id="PTHR13061:SF29">
    <property type="entry name" value="GAMMA CARBONIC ANHYDRASE-LIKE 1, MITOCHONDRIAL-RELATED"/>
    <property type="match status" value="1"/>
</dbReference>
<dbReference type="Pfam" id="PF00132">
    <property type="entry name" value="Hexapep"/>
    <property type="match status" value="1"/>
</dbReference>
<dbReference type="PaxDb" id="55529-EKX37320"/>
<evidence type="ECO:0008006" key="4">
    <source>
        <dbReference type="Google" id="ProtNLM"/>
    </source>
</evidence>
<evidence type="ECO:0000313" key="3">
    <source>
        <dbReference type="Proteomes" id="UP000011087"/>
    </source>
</evidence>
<dbReference type="InterPro" id="IPR047324">
    <property type="entry name" value="LbH_gamma_CA-like"/>
</dbReference>
<dbReference type="InterPro" id="IPR050484">
    <property type="entry name" value="Transf_Hexapept/Carb_Anhydrase"/>
</dbReference>
<dbReference type="STRING" id="905079.L1INE5"/>
<dbReference type="OMA" id="MPCYRLD"/>
<dbReference type="EMBL" id="JH993061">
    <property type="protein sequence ID" value="EKX37320.1"/>
    <property type="molecule type" value="Genomic_DNA"/>
</dbReference>
<accession>L1INE5</accession>
<dbReference type="OrthoDB" id="25818at2759"/>
<reference evidence="2" key="3">
    <citation type="submission" date="2015-06" db="UniProtKB">
        <authorList>
            <consortium name="EnsemblProtists"/>
        </authorList>
    </citation>
    <scope>IDENTIFICATION</scope>
</reference>
<dbReference type="PANTHER" id="PTHR13061">
    <property type="entry name" value="DYNACTIN SUBUNIT P25"/>
    <property type="match status" value="1"/>
</dbReference>
<dbReference type="HOGENOM" id="CLU_064827_4_1_1"/>
<sequence length="175" mass="18711">MAVYSLGEHHPTLEKETWVAPNAAVIGKVKMEQGSSVWFSATLRGDNELIHVGKDSNIQDGCVVHTDIGFPVNIGQRVTVGHKVMLHGCQIGDDTLVGIGSTILNGAKIGKGCLIGAHSLVLENTEIPDGSLVLGSPAKVVKEVSAVMREAMKSGPLTYKHKAMEFEKDLKEVKD</sequence>
<evidence type="ECO:0000313" key="1">
    <source>
        <dbReference type="EMBL" id="EKX37320.1"/>
    </source>
</evidence>
<dbReference type="GeneID" id="17294036"/>